<evidence type="ECO:0000313" key="7">
    <source>
        <dbReference type="EMBL" id="XFO70344.1"/>
    </source>
</evidence>
<feature type="transmembrane region" description="Helical" evidence="6">
    <location>
        <begin position="54"/>
        <end position="76"/>
    </location>
</feature>
<keyword evidence="2" id="KW-1003">Cell membrane</keyword>
<evidence type="ECO:0000256" key="3">
    <source>
        <dbReference type="ARBA" id="ARBA00022692"/>
    </source>
</evidence>
<feature type="transmembrane region" description="Helical" evidence="6">
    <location>
        <begin position="463"/>
        <end position="481"/>
    </location>
</feature>
<dbReference type="PANTHER" id="PTHR30250">
    <property type="entry name" value="PST FAMILY PREDICTED COLANIC ACID TRANSPORTER"/>
    <property type="match status" value="1"/>
</dbReference>
<feature type="transmembrane region" description="Helical" evidence="6">
    <location>
        <begin position="288"/>
        <end position="316"/>
    </location>
</feature>
<dbReference type="Pfam" id="PF01943">
    <property type="entry name" value="Polysacc_synt"/>
    <property type="match status" value="1"/>
</dbReference>
<evidence type="ECO:0000256" key="6">
    <source>
        <dbReference type="SAM" id="Phobius"/>
    </source>
</evidence>
<feature type="transmembrane region" description="Helical" evidence="6">
    <location>
        <begin position="190"/>
        <end position="215"/>
    </location>
</feature>
<feature type="transmembrane region" description="Helical" evidence="6">
    <location>
        <begin position="126"/>
        <end position="145"/>
    </location>
</feature>
<dbReference type="InterPro" id="IPR002797">
    <property type="entry name" value="Polysacc_synth"/>
</dbReference>
<reference evidence="7" key="1">
    <citation type="submission" date="2024-05" db="EMBL/GenBank/DDBJ databases">
        <title>Isolation and characterization of Sporomusa carbonis sp. nov., a carboxydotrophic hydrogenogen in the genus of Sporomusa isolated from a charcoal burning pile.</title>
        <authorList>
            <person name="Boeer T."/>
            <person name="Rosenbaum F."/>
            <person name="Eysell L."/>
            <person name="Mueller V."/>
            <person name="Daniel R."/>
            <person name="Poehlein A."/>
        </authorList>
    </citation>
    <scope>NUCLEOTIDE SEQUENCE [LARGE SCALE GENOMIC DNA]</scope>
    <source>
        <strain evidence="7">DSM 3132</strain>
    </source>
</reference>
<feature type="transmembrane region" description="Helical" evidence="6">
    <location>
        <begin position="246"/>
        <end position="268"/>
    </location>
</feature>
<keyword evidence="4 6" id="KW-1133">Transmembrane helix</keyword>
<feature type="transmembrane region" description="Helical" evidence="6">
    <location>
        <begin position="366"/>
        <end position="385"/>
    </location>
</feature>
<dbReference type="PANTHER" id="PTHR30250:SF21">
    <property type="entry name" value="LIPID II FLIPPASE MURJ"/>
    <property type="match status" value="1"/>
</dbReference>
<comment type="subcellular location">
    <subcellularLocation>
        <location evidence="1">Cell membrane</location>
        <topology evidence="1">Multi-pass membrane protein</topology>
    </subcellularLocation>
</comment>
<organism evidence="7 8">
    <name type="scientific">Sporomusa acidovorans (strain ATCC 49682 / DSM 3132 / Mol)</name>
    <dbReference type="NCBI Taxonomy" id="1123286"/>
    <lineage>
        <taxon>Bacteria</taxon>
        <taxon>Bacillati</taxon>
        <taxon>Bacillota</taxon>
        <taxon>Negativicutes</taxon>
        <taxon>Selenomonadales</taxon>
        <taxon>Sporomusaceae</taxon>
        <taxon>Sporomusa</taxon>
    </lineage>
</organism>
<dbReference type="InterPro" id="IPR024923">
    <property type="entry name" value="PG_synth_SpoVB"/>
</dbReference>
<evidence type="ECO:0000256" key="5">
    <source>
        <dbReference type="ARBA" id="ARBA00023136"/>
    </source>
</evidence>
<keyword evidence="3 6" id="KW-0812">Transmembrane</keyword>
<feature type="transmembrane region" description="Helical" evidence="6">
    <location>
        <begin position="166"/>
        <end position="184"/>
    </location>
</feature>
<gene>
    <name evidence="7" type="primary">spoVB_1</name>
    <name evidence="7" type="ORF">SPACI_003320</name>
</gene>
<dbReference type="InterPro" id="IPR050833">
    <property type="entry name" value="Poly_Biosynth_Transport"/>
</dbReference>
<feature type="transmembrane region" description="Helical" evidence="6">
    <location>
        <begin position="493"/>
        <end position="513"/>
    </location>
</feature>
<feature type="transmembrane region" description="Helical" evidence="6">
    <location>
        <begin position="12"/>
        <end position="34"/>
    </location>
</feature>
<evidence type="ECO:0000256" key="2">
    <source>
        <dbReference type="ARBA" id="ARBA00022475"/>
    </source>
</evidence>
<dbReference type="PIRSF" id="PIRSF038958">
    <property type="entry name" value="PG_synth_SpoVB"/>
    <property type="match status" value="1"/>
</dbReference>
<feature type="transmembrane region" description="Helical" evidence="6">
    <location>
        <begin position="429"/>
        <end position="451"/>
    </location>
</feature>
<sequence length="540" mass="57509">MERNDSVLSKDTFLKGALILTVAGIVVKIIGSVNRILLSRLLGGEGVGLYQMAYPIYLLALSISSAGIPVAISIIVAEKLARGDYRGAGRVFRISLGVLAVTGLLFTFVLYYGAGWLIEHHFVRDARAYYAIAALAPAIFFVTVLSSYRGYFQGLQMMTPTAVSQIFEQLFRVITMIAFAYILLPQGLEFAAAGASFGAGPGAVAGLMVLLYFYWRHKPGFTHKMKMQPPLPQESGIRIISRIVKLALPVSLANIMLPVVSNIDLLIVPARLEVAGYSVEQATELFGYLTGMAVPLVNLATILTASLAASLVPAVSEAYTLGNKQLIYQRIATAMRISNLITIPSFVGMWLLATPISLLLYGTPNAGTSIAILAVGIVLLGMHQVTTGVLQGLGHTAIPVINMGISAIGKIIMSWVLTAVPALGIMGAAWATVADFGVAALLNIFFVYRYVGFSLNLNDTCKALAASAVMGVAVLLSYDAIMSHLLHNSLATLGSIVVGGTVFGVVLLLIGGIEVRDIEQLPRIGGKLAAVLTKLRLLRR</sequence>
<dbReference type="Proteomes" id="UP000216052">
    <property type="component" value="Chromosome"/>
</dbReference>
<keyword evidence="5 6" id="KW-0472">Membrane</keyword>
<accession>A0ABZ3IWA2</accession>
<evidence type="ECO:0000256" key="1">
    <source>
        <dbReference type="ARBA" id="ARBA00004651"/>
    </source>
</evidence>
<evidence type="ECO:0000256" key="4">
    <source>
        <dbReference type="ARBA" id="ARBA00022989"/>
    </source>
</evidence>
<evidence type="ECO:0000313" key="8">
    <source>
        <dbReference type="Proteomes" id="UP000216052"/>
    </source>
</evidence>
<feature type="transmembrane region" description="Helical" evidence="6">
    <location>
        <begin position="96"/>
        <end position="114"/>
    </location>
</feature>
<proteinExistence type="predicted"/>
<dbReference type="CDD" id="cd13124">
    <property type="entry name" value="MATE_SpoVB_like"/>
    <property type="match status" value="1"/>
</dbReference>
<keyword evidence="8" id="KW-1185">Reference proteome</keyword>
<name>A0ABZ3IWA2_SPOA4</name>
<dbReference type="EMBL" id="CP155571">
    <property type="protein sequence ID" value="XFO70344.1"/>
    <property type="molecule type" value="Genomic_DNA"/>
</dbReference>
<protein>
    <submittedName>
        <fullName evidence="7">Stage V sporulation protein B</fullName>
    </submittedName>
</protein>
<feature type="transmembrane region" description="Helical" evidence="6">
    <location>
        <begin position="397"/>
        <end position="417"/>
    </location>
</feature>
<feature type="transmembrane region" description="Helical" evidence="6">
    <location>
        <begin position="337"/>
        <end position="360"/>
    </location>
</feature>